<dbReference type="FunFam" id="1.20.1560.10:FF:000010">
    <property type="entry name" value="Multidrug resistance-associated ABC transporter"/>
    <property type="match status" value="1"/>
</dbReference>
<feature type="domain" description="ABC transmembrane type-1" evidence="13">
    <location>
        <begin position="970"/>
        <end position="1244"/>
    </location>
</feature>
<evidence type="ECO:0000256" key="2">
    <source>
        <dbReference type="ARBA" id="ARBA00009726"/>
    </source>
</evidence>
<dbReference type="InterPro" id="IPR036640">
    <property type="entry name" value="ABC1_TM_sf"/>
</dbReference>
<dbReference type="CDD" id="cd03250">
    <property type="entry name" value="ABCC_MRP_domain1"/>
    <property type="match status" value="1"/>
</dbReference>
<dbReference type="PANTHER" id="PTHR24223:SF456">
    <property type="entry name" value="MULTIDRUG RESISTANCE-ASSOCIATED PROTEIN LETHAL(2)03659"/>
    <property type="match status" value="1"/>
</dbReference>
<dbReference type="InParanoid" id="A0A4Q1BW35"/>
<dbReference type="FunFam" id="3.40.50.300:FF:000565">
    <property type="entry name" value="ABC bile acid transporter"/>
    <property type="match status" value="1"/>
</dbReference>
<protein>
    <submittedName>
        <fullName evidence="14">ATP-binding cassette transporter YOR1</fullName>
    </submittedName>
</protein>
<feature type="domain" description="ABC transporter" evidence="12">
    <location>
        <begin position="678"/>
        <end position="898"/>
    </location>
</feature>
<proteinExistence type="inferred from homology"/>
<feature type="compositionally biased region" description="Low complexity" evidence="10">
    <location>
        <begin position="1400"/>
        <end position="1423"/>
    </location>
</feature>
<evidence type="ECO:0000256" key="7">
    <source>
        <dbReference type="ARBA" id="ARBA00022989"/>
    </source>
</evidence>
<feature type="region of interest" description="Disordered" evidence="10">
    <location>
        <begin position="1"/>
        <end position="73"/>
    </location>
</feature>
<keyword evidence="7 11" id="KW-1133">Transmembrane helix</keyword>
<dbReference type="PROSITE" id="PS50929">
    <property type="entry name" value="ABC_TM1F"/>
    <property type="match status" value="2"/>
</dbReference>
<feature type="transmembrane region" description="Helical" evidence="11">
    <location>
        <begin position="301"/>
        <end position="323"/>
    </location>
</feature>
<evidence type="ECO:0000259" key="13">
    <source>
        <dbReference type="PROSITE" id="PS50929"/>
    </source>
</evidence>
<keyword evidence="5" id="KW-0547">Nucleotide-binding</keyword>
<feature type="transmembrane region" description="Helical" evidence="11">
    <location>
        <begin position="966"/>
        <end position="991"/>
    </location>
</feature>
<dbReference type="SUPFAM" id="SSF90123">
    <property type="entry name" value="ABC transporter transmembrane region"/>
    <property type="match status" value="2"/>
</dbReference>
<organism evidence="14 15">
    <name type="scientific">Tremella mesenterica</name>
    <name type="common">Jelly fungus</name>
    <dbReference type="NCBI Taxonomy" id="5217"/>
    <lineage>
        <taxon>Eukaryota</taxon>
        <taxon>Fungi</taxon>
        <taxon>Dikarya</taxon>
        <taxon>Basidiomycota</taxon>
        <taxon>Agaricomycotina</taxon>
        <taxon>Tremellomycetes</taxon>
        <taxon>Tremellales</taxon>
        <taxon>Tremellaceae</taxon>
        <taxon>Tremella</taxon>
    </lineage>
</organism>
<dbReference type="SUPFAM" id="SSF52540">
    <property type="entry name" value="P-loop containing nucleoside triphosphate hydrolases"/>
    <property type="match status" value="2"/>
</dbReference>
<dbReference type="PROSITE" id="PS00211">
    <property type="entry name" value="ABC_TRANSPORTER_1"/>
    <property type="match status" value="2"/>
</dbReference>
<keyword evidence="6 14" id="KW-0067">ATP-binding</keyword>
<feature type="compositionally biased region" description="Basic and acidic residues" evidence="10">
    <location>
        <begin position="47"/>
        <end position="56"/>
    </location>
</feature>
<dbReference type="CDD" id="cd18606">
    <property type="entry name" value="ABC_6TM_YOR1_D2_like"/>
    <property type="match status" value="1"/>
</dbReference>
<evidence type="ECO:0000256" key="10">
    <source>
        <dbReference type="SAM" id="MobiDB-lite"/>
    </source>
</evidence>
<feature type="transmembrane region" description="Helical" evidence="11">
    <location>
        <begin position="1194"/>
        <end position="1213"/>
    </location>
</feature>
<dbReference type="Pfam" id="PF00005">
    <property type="entry name" value="ABC_tran"/>
    <property type="match status" value="2"/>
</dbReference>
<dbReference type="PROSITE" id="PS50893">
    <property type="entry name" value="ABC_TRANSPORTER_2"/>
    <property type="match status" value="2"/>
</dbReference>
<feature type="transmembrane region" description="Helical" evidence="11">
    <location>
        <begin position="381"/>
        <end position="405"/>
    </location>
</feature>
<dbReference type="GO" id="GO:0016887">
    <property type="term" value="F:ATP hydrolysis activity"/>
    <property type="evidence" value="ECO:0007669"/>
    <property type="project" value="InterPro"/>
</dbReference>
<dbReference type="CDD" id="cd18597">
    <property type="entry name" value="ABC_6TM_YOR1_D1_like"/>
    <property type="match status" value="1"/>
</dbReference>
<dbReference type="Pfam" id="PF00664">
    <property type="entry name" value="ABC_membrane"/>
    <property type="match status" value="2"/>
</dbReference>
<dbReference type="OrthoDB" id="6500128at2759"/>
<keyword evidence="9 11" id="KW-0472">Membrane</keyword>
<dbReference type="FunFam" id="1.20.1560.10:FF:000061">
    <property type="entry name" value="ATP-binding cassette transporter YOR1"/>
    <property type="match status" value="1"/>
</dbReference>
<dbReference type="InterPro" id="IPR011527">
    <property type="entry name" value="ABC1_TM_dom"/>
</dbReference>
<dbReference type="PANTHER" id="PTHR24223">
    <property type="entry name" value="ATP-BINDING CASSETTE SUB-FAMILY C"/>
    <property type="match status" value="1"/>
</dbReference>
<keyword evidence="4 11" id="KW-0812">Transmembrane</keyword>
<comment type="similarity">
    <text evidence="2">Belongs to the ABC transporter superfamily. ABCC family. Conjugate transporter (TC 3.A.1.208) subfamily.</text>
</comment>
<dbReference type="InterPro" id="IPR050173">
    <property type="entry name" value="ABC_transporter_C-like"/>
</dbReference>
<comment type="subcellular location">
    <subcellularLocation>
        <location evidence="1">Membrane</location>
        <topology evidence="1">Multi-pass membrane protein</topology>
    </subcellularLocation>
</comment>
<dbReference type="InterPro" id="IPR027417">
    <property type="entry name" value="P-loop_NTPase"/>
</dbReference>
<keyword evidence="8" id="KW-0843">Virulence</keyword>
<reference evidence="14 15" key="1">
    <citation type="submission" date="2016-06" db="EMBL/GenBank/DDBJ databases">
        <title>Evolution of pathogenesis and genome organization in the Tremellales.</title>
        <authorList>
            <person name="Cuomo C."/>
            <person name="Litvintseva A."/>
            <person name="Heitman J."/>
            <person name="Chen Y."/>
            <person name="Sun S."/>
            <person name="Springer D."/>
            <person name="Dromer F."/>
            <person name="Young S."/>
            <person name="Zeng Q."/>
            <person name="Chapman S."/>
            <person name="Gujja S."/>
            <person name="Saif S."/>
            <person name="Birren B."/>
        </authorList>
    </citation>
    <scope>NUCLEOTIDE SEQUENCE [LARGE SCALE GENOMIC DNA]</scope>
    <source>
        <strain evidence="14 15">ATCC 28783</strain>
    </source>
</reference>
<dbReference type="CDD" id="cd03244">
    <property type="entry name" value="ABCC_MRP_domain2"/>
    <property type="match status" value="1"/>
</dbReference>
<feature type="domain" description="ABC transporter" evidence="12">
    <location>
        <begin position="1282"/>
        <end position="1536"/>
    </location>
</feature>
<dbReference type="Gene3D" id="3.40.50.300">
    <property type="entry name" value="P-loop containing nucleotide triphosphate hydrolases"/>
    <property type="match status" value="2"/>
</dbReference>
<evidence type="ECO:0000256" key="4">
    <source>
        <dbReference type="ARBA" id="ARBA00022692"/>
    </source>
</evidence>
<keyword evidence="3" id="KW-0813">Transport</keyword>
<feature type="region of interest" description="Disordered" evidence="10">
    <location>
        <begin position="658"/>
        <end position="683"/>
    </location>
</feature>
<evidence type="ECO:0000313" key="15">
    <source>
        <dbReference type="Proteomes" id="UP000289152"/>
    </source>
</evidence>
<feature type="region of interest" description="Disordered" evidence="10">
    <location>
        <begin position="1400"/>
        <end position="1424"/>
    </location>
</feature>
<dbReference type="FunFam" id="3.40.50.300:FF:000997">
    <property type="entry name" value="Multidrug resistance-associated protein 1"/>
    <property type="match status" value="1"/>
</dbReference>
<dbReference type="EMBL" id="SDIL01000002">
    <property type="protein sequence ID" value="RXK42350.1"/>
    <property type="molecule type" value="Genomic_DNA"/>
</dbReference>
<dbReference type="SMART" id="SM00382">
    <property type="entry name" value="AAA"/>
    <property type="match status" value="2"/>
</dbReference>
<evidence type="ECO:0000256" key="5">
    <source>
        <dbReference type="ARBA" id="ARBA00022741"/>
    </source>
</evidence>
<dbReference type="GO" id="GO:0140359">
    <property type="term" value="F:ABC-type transporter activity"/>
    <property type="evidence" value="ECO:0007669"/>
    <property type="project" value="InterPro"/>
</dbReference>
<dbReference type="VEuPathDB" id="FungiDB:TREMEDRAFT_32323"/>
<evidence type="ECO:0000256" key="3">
    <source>
        <dbReference type="ARBA" id="ARBA00022448"/>
    </source>
</evidence>
<evidence type="ECO:0000256" key="9">
    <source>
        <dbReference type="ARBA" id="ARBA00023136"/>
    </source>
</evidence>
<dbReference type="InterPro" id="IPR003593">
    <property type="entry name" value="AAA+_ATPase"/>
</dbReference>
<feature type="transmembrane region" description="Helical" evidence="11">
    <location>
        <begin position="1103"/>
        <end position="1122"/>
    </location>
</feature>
<feature type="transmembrane region" description="Helical" evidence="11">
    <location>
        <begin position="1003"/>
        <end position="1021"/>
    </location>
</feature>
<dbReference type="InterPro" id="IPR003439">
    <property type="entry name" value="ABC_transporter-like_ATP-bd"/>
</dbReference>
<sequence>MSLLPVHRTSSQSSTLRPDAPGRTDRLHPSSTQSTTTDVAGDGTELGDEKSKWSRENDEEQVEPSGSKRDEYQEKGVIEVEHEGQTRKLKVVVEQKTGKELYTPASGGPYTQPRWRHSLPFVKRKYPPPPAPLSLDDAKITPQVTAGIFSQLFFNWVTPIMALGAARPLEPTDLWKMDDARSAKPLAAKLAAAYERRTKLAEDYNAHLADTTTSLPWPQNWMYPLLPHRQKREHDYRTKHGKKHASLAMSLSDTFGWYFWIGGLIKVFGDVSTATTPLVMRALISWSTKYQLARQSHGTMPFPAVGHGVGLAFALLIMLVVGSMTVHHFFVRSMSVGVLGRGAIISSVYSRALRLTQKSRGELPNGKLVNHISTDTSRIDFAAGFFHLIWTSPIQFVVIMIILLVEIGYSALPGIAFLALATPLQFNFMKTLFSIRKKSMVWTDKRAKLLQEILGGMRIVKLMAWEIPFLNRLKAIRGMELKYVRKLMIMRSGMMAFAMSLPLLAAILSFITYSLTAHELQAATIFSVITLFQLMRLPLMLWPMSLSATADALNALGRLEKVFDAEIITETRRIDPSMEDAVRVEHASFTWDAAPVVEDGSLKKLKGRTAAAITGEAQGPKTSKKEKKSKHLKRMLWHKKKGKVDLAQQAQAEVAAGRPGIGEASSFTGGPLGSEPGLKEKDEQESVDRIFNLKDIDLAIPRGSLTAIVGAIGSGKSSLLQGLMGEMRRTDGKVTFSGSTALCAQTPWIQNATVRENIVFGQQWDEERYWAAVRDASLEADLELLEDGDGTEIGEKGINLSGGQKQRVNIARAIYFNADIIALDDPLSALDAGVGKAVFFNAIVGALSGKTRILVTHALHFLPYVDHIILMDEGRVAEQGTYRELKASGKAFARLISEFGAEDEANAAEANEQEAITAATAAKKYDRADLVSKGVGRALMQAEERNSGAMRNGTYWNYLKAGKGQYVFPALILAVSVAQAFTVMTSFWLVYWEERRWPKPNGWYMGIYAALGVGSAISLFLQGFSNALLTYFASVELHRSAITRVMFAPQSFFDTTPLGRIMNRFSKDIDTLDNTLGDAMRMAVSTLGNIIGATVLLAIIEPYFLIAMAIVMVLYAHSAGFYRRSSREFKRIDAVLRSSLYSHFSESLSGIATIRSYGESERFFEDNVKRMDVENRAYYLTIINQRWLGMRLDFFGALLTFSVALIVVLAHTISAANGGLGLSVMVTVQQSFSWLVRQLAEVENDMVGAERVIYYSKDLEQESPHEIKENKPFSDWPKEGKIKMENVRLKYRPELPDVLKGLSLSVGASEKIGIVGRTGAGKSSIMVALFRLAELSSGSISIDDLDISKIGLNDLRSTVSIIPQDPLLFSGTLRSNIDPFHTRTDLELYDTLKRAHLVSSDSSLDGKSPSTSTQGQSQGQSQGNRFTLDTVIEEEGGNLSVGERSLVSLARALVRGTKILVLDEATASVDVDTDSKIQETIRTEFKDKTLLCIAHRLRTILSYDRILVMSDGQVAEFDTPMNLYRLGGIFHEMCIKSSLTEDDIRAAEALRF</sequence>
<feature type="transmembrane region" description="Helical" evidence="11">
    <location>
        <begin position="411"/>
        <end position="429"/>
    </location>
</feature>
<keyword evidence="15" id="KW-1185">Reference proteome</keyword>
<evidence type="ECO:0000256" key="6">
    <source>
        <dbReference type="ARBA" id="ARBA00022840"/>
    </source>
</evidence>
<gene>
    <name evidence="14" type="ORF">M231_00340</name>
</gene>
<evidence type="ECO:0000256" key="11">
    <source>
        <dbReference type="SAM" id="Phobius"/>
    </source>
</evidence>
<accession>A0A4Q1BW35</accession>
<name>A0A4Q1BW35_TREME</name>
<evidence type="ECO:0000313" key="14">
    <source>
        <dbReference type="EMBL" id="RXK42350.1"/>
    </source>
</evidence>
<feature type="compositionally biased region" description="Polar residues" evidence="10">
    <location>
        <begin position="29"/>
        <end position="38"/>
    </location>
</feature>
<dbReference type="STRING" id="5217.A0A4Q1BW35"/>
<comment type="caution">
    <text evidence="14">The sequence shown here is derived from an EMBL/GenBank/DDBJ whole genome shotgun (WGS) entry which is preliminary data.</text>
</comment>
<dbReference type="Gene3D" id="1.20.1560.10">
    <property type="entry name" value="ABC transporter type 1, transmembrane domain"/>
    <property type="match status" value="2"/>
</dbReference>
<evidence type="ECO:0000256" key="1">
    <source>
        <dbReference type="ARBA" id="ARBA00004141"/>
    </source>
</evidence>
<dbReference type="GO" id="GO:0005524">
    <property type="term" value="F:ATP binding"/>
    <property type="evidence" value="ECO:0007669"/>
    <property type="project" value="UniProtKB-KW"/>
</dbReference>
<dbReference type="GO" id="GO:0016020">
    <property type="term" value="C:membrane"/>
    <property type="evidence" value="ECO:0007669"/>
    <property type="project" value="UniProtKB-SubCell"/>
</dbReference>
<feature type="domain" description="ABC transmembrane type-1" evidence="13">
    <location>
        <begin position="260"/>
        <end position="540"/>
    </location>
</feature>
<dbReference type="Proteomes" id="UP000289152">
    <property type="component" value="Unassembled WGS sequence"/>
</dbReference>
<evidence type="ECO:0000259" key="12">
    <source>
        <dbReference type="PROSITE" id="PS50893"/>
    </source>
</evidence>
<evidence type="ECO:0000256" key="8">
    <source>
        <dbReference type="ARBA" id="ARBA00023026"/>
    </source>
</evidence>
<dbReference type="InterPro" id="IPR017871">
    <property type="entry name" value="ABC_transporter-like_CS"/>
</dbReference>
<feature type="transmembrane region" description="Helical" evidence="11">
    <location>
        <begin position="495"/>
        <end position="514"/>
    </location>
</feature>